<evidence type="ECO:0000256" key="2">
    <source>
        <dbReference type="ARBA" id="ARBA00022679"/>
    </source>
</evidence>
<evidence type="ECO:0000313" key="7">
    <source>
        <dbReference type="EMBL" id="KAF2492788.1"/>
    </source>
</evidence>
<dbReference type="GO" id="GO:0006596">
    <property type="term" value="P:polyamine biosynthetic process"/>
    <property type="evidence" value="ECO:0007669"/>
    <property type="project" value="UniProtKB-UniRule"/>
</dbReference>
<feature type="domain" description="PABS" evidence="6">
    <location>
        <begin position="331"/>
        <end position="490"/>
    </location>
</feature>
<keyword evidence="5" id="KW-0812">Transmembrane</keyword>
<evidence type="ECO:0000256" key="4">
    <source>
        <dbReference type="PROSITE-ProRule" id="PRU00354"/>
    </source>
</evidence>
<dbReference type="PANTHER" id="PTHR43317:SF1">
    <property type="entry name" value="THERMOSPERMINE SYNTHASE ACAULIS5"/>
    <property type="match status" value="1"/>
</dbReference>
<dbReference type="GO" id="GO:0016740">
    <property type="term" value="F:transferase activity"/>
    <property type="evidence" value="ECO:0007669"/>
    <property type="project" value="UniProtKB-UniRule"/>
</dbReference>
<feature type="active site" description="Proton acceptor" evidence="4">
    <location>
        <position position="405"/>
    </location>
</feature>
<keyword evidence="5" id="KW-1133">Transmembrane helix</keyword>
<evidence type="ECO:0000313" key="8">
    <source>
        <dbReference type="Proteomes" id="UP000799750"/>
    </source>
</evidence>
<sequence>MTKTPRKPKAAKEAEKNARTVSTPVLLKNVGRAAALLILAGISSPVSQLSLSPVYGSIPSALFHQRAITVTALLAFIAKGPLKRYFPSNISDYIAIIAYWIPVIQFLLFPYSSKMGPEFGPFITELVTYLPLLFLSVHSAGELLESIDLSQLHPTIAEMAPAVGSYVTVTTISKLFTSILPQYIGTHLSFTRLGLQMGMGSALAFVSPSRLILLAVPAIIHTMRANPHYTSERAVQLANSTLQVQNFTLLDRQESLTGYISVVEGQDSGFRVLRCDHSLLGGEWLVTPERAAQGQVIPEPIFSVFAMLEAVRLMEIGDDSLKIETRPDTQKSALVIGLGIGTAPNSLISHNINTTIVELDPVVHHFATKYFNLSKNHTAVIDDAVFYVEEKSHTNPGSFDYIIHDVFTGGAEPVMLFTLEFLEGLKKLLTEDGVVAINYAGDLSLDSTILIITTIHAAFPACRLFRDNPAPVPNQPWKPDFVNMVVFCAKNDLGKGRAAIHFREPTEDDFRGSLAKRAHLMPQAKLEIGFGLEVDREKVLKRGETAKLEQFQNKGALSHWRIMRTVLPDAVWEMW</sequence>
<organism evidence="7 8">
    <name type="scientific">Lophium mytilinum</name>
    <dbReference type="NCBI Taxonomy" id="390894"/>
    <lineage>
        <taxon>Eukaryota</taxon>
        <taxon>Fungi</taxon>
        <taxon>Dikarya</taxon>
        <taxon>Ascomycota</taxon>
        <taxon>Pezizomycotina</taxon>
        <taxon>Dothideomycetes</taxon>
        <taxon>Pleosporomycetidae</taxon>
        <taxon>Mytilinidiales</taxon>
        <taxon>Mytilinidiaceae</taxon>
        <taxon>Lophium</taxon>
    </lineage>
</organism>
<dbReference type="InterPro" id="IPR030374">
    <property type="entry name" value="PABS"/>
</dbReference>
<dbReference type="SUPFAM" id="SSF53335">
    <property type="entry name" value="S-adenosyl-L-methionine-dependent methyltransferases"/>
    <property type="match status" value="1"/>
</dbReference>
<proteinExistence type="inferred from homology"/>
<evidence type="ECO:0000256" key="1">
    <source>
        <dbReference type="ARBA" id="ARBA00007867"/>
    </source>
</evidence>
<dbReference type="PANTHER" id="PTHR43317">
    <property type="entry name" value="THERMOSPERMINE SYNTHASE ACAULIS5"/>
    <property type="match status" value="1"/>
</dbReference>
<dbReference type="NCBIfam" id="NF037959">
    <property type="entry name" value="MFS_SpdSyn"/>
    <property type="match status" value="1"/>
</dbReference>
<dbReference type="OrthoDB" id="2016285at2759"/>
<dbReference type="PROSITE" id="PS51006">
    <property type="entry name" value="PABS_2"/>
    <property type="match status" value="1"/>
</dbReference>
<evidence type="ECO:0000256" key="3">
    <source>
        <dbReference type="ARBA" id="ARBA00023115"/>
    </source>
</evidence>
<keyword evidence="3 4" id="KW-0620">Polyamine biosynthesis</keyword>
<protein>
    <recommendedName>
        <fullName evidence="6">PABS domain-containing protein</fullName>
    </recommendedName>
</protein>
<keyword evidence="5" id="KW-0472">Membrane</keyword>
<dbReference type="Proteomes" id="UP000799750">
    <property type="component" value="Unassembled WGS sequence"/>
</dbReference>
<evidence type="ECO:0000256" key="5">
    <source>
        <dbReference type="SAM" id="Phobius"/>
    </source>
</evidence>
<name>A0A6A6QK08_9PEZI</name>
<dbReference type="Pfam" id="PF01564">
    <property type="entry name" value="Spermine_synth"/>
    <property type="match status" value="1"/>
</dbReference>
<dbReference type="EMBL" id="MU004193">
    <property type="protein sequence ID" value="KAF2492788.1"/>
    <property type="molecule type" value="Genomic_DNA"/>
</dbReference>
<keyword evidence="2 4" id="KW-0808">Transferase</keyword>
<comment type="similarity">
    <text evidence="1">Belongs to the spermidine/spermine synthase family.</text>
</comment>
<feature type="transmembrane region" description="Helical" evidence="5">
    <location>
        <begin position="90"/>
        <end position="113"/>
    </location>
</feature>
<gene>
    <name evidence="7" type="ORF">BU16DRAFT_620113</name>
</gene>
<dbReference type="FunFam" id="3.40.50.150:FF:000288">
    <property type="entry name" value="Spermine/spermidine synthase, putative"/>
    <property type="match status" value="1"/>
</dbReference>
<keyword evidence="8" id="KW-1185">Reference proteome</keyword>
<dbReference type="AlphaFoldDB" id="A0A6A6QK08"/>
<reference evidence="7" key="1">
    <citation type="journal article" date="2020" name="Stud. Mycol.">
        <title>101 Dothideomycetes genomes: a test case for predicting lifestyles and emergence of pathogens.</title>
        <authorList>
            <person name="Haridas S."/>
            <person name="Albert R."/>
            <person name="Binder M."/>
            <person name="Bloem J."/>
            <person name="Labutti K."/>
            <person name="Salamov A."/>
            <person name="Andreopoulos B."/>
            <person name="Baker S."/>
            <person name="Barry K."/>
            <person name="Bills G."/>
            <person name="Bluhm B."/>
            <person name="Cannon C."/>
            <person name="Castanera R."/>
            <person name="Culley D."/>
            <person name="Daum C."/>
            <person name="Ezra D."/>
            <person name="Gonzalez J."/>
            <person name="Henrissat B."/>
            <person name="Kuo A."/>
            <person name="Liang C."/>
            <person name="Lipzen A."/>
            <person name="Lutzoni F."/>
            <person name="Magnuson J."/>
            <person name="Mondo S."/>
            <person name="Nolan M."/>
            <person name="Ohm R."/>
            <person name="Pangilinan J."/>
            <person name="Park H.-J."/>
            <person name="Ramirez L."/>
            <person name="Alfaro M."/>
            <person name="Sun H."/>
            <person name="Tritt A."/>
            <person name="Yoshinaga Y."/>
            <person name="Zwiers L.-H."/>
            <person name="Turgeon B."/>
            <person name="Goodwin S."/>
            <person name="Spatafora J."/>
            <person name="Crous P."/>
            <person name="Grigoriev I."/>
        </authorList>
    </citation>
    <scope>NUCLEOTIDE SEQUENCE</scope>
    <source>
        <strain evidence="7">CBS 269.34</strain>
    </source>
</reference>
<dbReference type="InterPro" id="IPR029063">
    <property type="entry name" value="SAM-dependent_MTases_sf"/>
</dbReference>
<dbReference type="Gene3D" id="3.40.50.150">
    <property type="entry name" value="Vaccinia Virus protein VP39"/>
    <property type="match status" value="1"/>
</dbReference>
<evidence type="ECO:0000259" key="6">
    <source>
        <dbReference type="PROSITE" id="PS51006"/>
    </source>
</evidence>
<accession>A0A6A6QK08</accession>